<accession>A0A937K3U3</accession>
<dbReference type="GO" id="GO:0003677">
    <property type="term" value="F:DNA binding"/>
    <property type="evidence" value="ECO:0007669"/>
    <property type="project" value="UniProtKB-KW"/>
</dbReference>
<dbReference type="AlphaFoldDB" id="A0A937K3U3"/>
<evidence type="ECO:0000313" key="4">
    <source>
        <dbReference type="EMBL" id="MBL4930853.1"/>
    </source>
</evidence>
<dbReference type="InterPro" id="IPR036388">
    <property type="entry name" value="WH-like_DNA-bd_sf"/>
</dbReference>
<evidence type="ECO:0000313" key="5">
    <source>
        <dbReference type="Proteomes" id="UP000623681"/>
    </source>
</evidence>
<dbReference type="Proteomes" id="UP000623681">
    <property type="component" value="Unassembled WGS sequence"/>
</dbReference>
<evidence type="ECO:0000256" key="2">
    <source>
        <dbReference type="ARBA" id="ARBA00024764"/>
    </source>
</evidence>
<sequence>MEDRFEISLLLDFYGNLLTPKQKTIMELYYNEDLSLGEIAEINDTSRQAIHDLTKRCYKLLLNYEEKLSLLSKYNIREEKYKIALEDIKDRFKLSDEAINYINKLFEDINNS</sequence>
<proteinExistence type="inferred from homology"/>
<organism evidence="4 5">
    <name type="scientific">Clostridium paridis</name>
    <dbReference type="NCBI Taxonomy" id="2803863"/>
    <lineage>
        <taxon>Bacteria</taxon>
        <taxon>Bacillati</taxon>
        <taxon>Bacillota</taxon>
        <taxon>Clostridia</taxon>
        <taxon>Eubacteriales</taxon>
        <taxon>Clostridiaceae</taxon>
        <taxon>Clostridium</taxon>
    </lineage>
</organism>
<dbReference type="EMBL" id="JAESWA010000017">
    <property type="protein sequence ID" value="MBL4930853.1"/>
    <property type="molecule type" value="Genomic_DNA"/>
</dbReference>
<dbReference type="NCBIfam" id="NF045758">
    <property type="entry name" value="YlxM"/>
    <property type="match status" value="1"/>
</dbReference>
<comment type="function">
    <text evidence="2 3">Might take part in the signal recognition particle (SRP) pathway. This is inferred from the conservation of its genetic proximity to ftsY/ffh. May be a regulatory protein.</text>
</comment>
<dbReference type="HAMAP" id="MF_00245">
    <property type="entry name" value="UPF0122"/>
    <property type="match status" value="1"/>
</dbReference>
<dbReference type="InterPro" id="IPR054831">
    <property type="entry name" value="UPF0122_fam_protein"/>
</dbReference>
<reference evidence="4" key="1">
    <citation type="submission" date="2021-01" db="EMBL/GenBank/DDBJ databases">
        <title>Genome public.</title>
        <authorList>
            <person name="Liu C."/>
            <person name="Sun Q."/>
        </authorList>
    </citation>
    <scope>NUCLEOTIDE SEQUENCE</scope>
    <source>
        <strain evidence="4">YIM B02565</strain>
    </source>
</reference>
<gene>
    <name evidence="4" type="ORF">JK634_03480</name>
</gene>
<dbReference type="InterPro" id="IPR013324">
    <property type="entry name" value="RNA_pol_sigma_r3/r4-like"/>
</dbReference>
<protein>
    <recommendedName>
        <fullName evidence="3">UPF0122 protein JK634_03480</fullName>
    </recommendedName>
</protein>
<dbReference type="Pfam" id="PF04297">
    <property type="entry name" value="UPF0122"/>
    <property type="match status" value="1"/>
</dbReference>
<evidence type="ECO:0000256" key="3">
    <source>
        <dbReference type="HAMAP-Rule" id="MF_00245"/>
    </source>
</evidence>
<dbReference type="PANTHER" id="PTHR40083">
    <property type="entry name" value="UPF0122 PROTEIN CBO2450/CLC_2298"/>
    <property type="match status" value="1"/>
</dbReference>
<dbReference type="NCBIfam" id="NF001072">
    <property type="entry name" value="PRK00118.2-2"/>
    <property type="match status" value="1"/>
</dbReference>
<comment type="caution">
    <text evidence="4">The sequence shown here is derived from an EMBL/GenBank/DDBJ whole genome shotgun (WGS) entry which is preliminary data.</text>
</comment>
<keyword evidence="5" id="KW-1185">Reference proteome</keyword>
<dbReference type="SUPFAM" id="SSF88659">
    <property type="entry name" value="Sigma3 and sigma4 domains of RNA polymerase sigma factors"/>
    <property type="match status" value="1"/>
</dbReference>
<evidence type="ECO:0000256" key="1">
    <source>
        <dbReference type="ARBA" id="ARBA00008720"/>
    </source>
</evidence>
<dbReference type="Gene3D" id="1.10.10.10">
    <property type="entry name" value="Winged helix-like DNA-binding domain superfamily/Winged helix DNA-binding domain"/>
    <property type="match status" value="1"/>
</dbReference>
<name>A0A937K3U3_9CLOT</name>
<keyword evidence="4" id="KW-0238">DNA-binding</keyword>
<dbReference type="InterPro" id="IPR007394">
    <property type="entry name" value="UPF0122"/>
</dbReference>
<comment type="similarity">
    <text evidence="1 3">Belongs to the UPF0122 family.</text>
</comment>
<dbReference type="PANTHER" id="PTHR40083:SF1">
    <property type="entry name" value="UPF0122 PROTEIN YLXM"/>
    <property type="match status" value="1"/>
</dbReference>
<dbReference type="RefSeq" id="WP_202766235.1">
    <property type="nucleotide sequence ID" value="NZ_JAESWA010000017.1"/>
</dbReference>